<gene>
    <name evidence="2" type="ORF">H4Q32_002180</name>
</gene>
<organism evidence="2 3">
    <name type="scientific">Labeo rohita</name>
    <name type="common">Indian major carp</name>
    <name type="synonym">Cyprinus rohita</name>
    <dbReference type="NCBI Taxonomy" id="84645"/>
    <lineage>
        <taxon>Eukaryota</taxon>
        <taxon>Metazoa</taxon>
        <taxon>Chordata</taxon>
        <taxon>Craniata</taxon>
        <taxon>Vertebrata</taxon>
        <taxon>Euteleostomi</taxon>
        <taxon>Actinopterygii</taxon>
        <taxon>Neopterygii</taxon>
        <taxon>Teleostei</taxon>
        <taxon>Ostariophysi</taxon>
        <taxon>Cypriniformes</taxon>
        <taxon>Cyprinidae</taxon>
        <taxon>Labeoninae</taxon>
        <taxon>Labeonini</taxon>
        <taxon>Labeo</taxon>
    </lineage>
</organism>
<accession>A0ABQ8MMK1</accession>
<protein>
    <submittedName>
        <fullName evidence="2">Protein INCA1</fullName>
    </submittedName>
</protein>
<reference evidence="2 3" key="1">
    <citation type="submission" date="2022-01" db="EMBL/GenBank/DDBJ databases">
        <title>A high-quality chromosome-level genome assembly of rohu carp, Labeo rohita.</title>
        <authorList>
            <person name="Arick M.A. II"/>
            <person name="Hsu C.-Y."/>
            <person name="Magbanua Z."/>
            <person name="Pechanova O."/>
            <person name="Grover C."/>
            <person name="Miller E."/>
            <person name="Thrash A."/>
            <person name="Ezzel L."/>
            <person name="Alam S."/>
            <person name="Benzie J."/>
            <person name="Hamilton M."/>
            <person name="Karsi A."/>
            <person name="Lawrence M.L."/>
            <person name="Peterson D.G."/>
        </authorList>
    </citation>
    <scope>NUCLEOTIDE SEQUENCE [LARGE SCALE GENOMIC DNA]</scope>
    <source>
        <strain evidence="3">BAU-BD-2019</strain>
        <tissue evidence="2">Blood</tissue>
    </source>
</reference>
<feature type="region of interest" description="Disordered" evidence="1">
    <location>
        <begin position="1"/>
        <end position="22"/>
    </location>
</feature>
<evidence type="ECO:0000256" key="1">
    <source>
        <dbReference type="SAM" id="MobiDB-lite"/>
    </source>
</evidence>
<feature type="compositionally biased region" description="Polar residues" evidence="1">
    <location>
        <begin position="1"/>
        <end position="11"/>
    </location>
</feature>
<evidence type="ECO:0000313" key="2">
    <source>
        <dbReference type="EMBL" id="KAI2664059.1"/>
    </source>
</evidence>
<name>A0ABQ8MMK1_LABRO</name>
<proteinExistence type="predicted"/>
<dbReference type="Proteomes" id="UP000830375">
    <property type="component" value="Unassembled WGS sequence"/>
</dbReference>
<comment type="caution">
    <text evidence="2">The sequence shown here is derived from an EMBL/GenBank/DDBJ whole genome shotgun (WGS) entry which is preliminary data.</text>
</comment>
<evidence type="ECO:0000313" key="3">
    <source>
        <dbReference type="Proteomes" id="UP000830375"/>
    </source>
</evidence>
<dbReference type="EMBL" id="JACTAM010000005">
    <property type="protein sequence ID" value="KAI2664059.1"/>
    <property type="molecule type" value="Genomic_DNA"/>
</dbReference>
<sequence length="261" mass="29408">MWSTSYLSPPTETEDFDQFPPLAKRSKEVTRYTEETVLPVQPRYDEIFWGKDVPLPCEESFTCDPFLTVALYSTPAGMLSGHKRARAGLTHEKLPHPSQLMGRRRRDHRLQKHTPKVLEHLGELRMKQRYINELKGDRWRGASAVASSGGSEELPEAGDEQLFGATAGVNISPMLMDLDETMTMPHEAAPTPTHRFSFTGHEQFLDLTPVGNPMKAFVSGTARRSLLMADEETADEFWAAENSETSDGILKSDEDQMSLFY</sequence>
<keyword evidence="3" id="KW-1185">Reference proteome</keyword>